<keyword evidence="5 8" id="KW-0406">Ion transport</keyword>
<dbReference type="HAMAP" id="MF_01521">
    <property type="entry name" value="MntP_pump"/>
    <property type="match status" value="1"/>
</dbReference>
<dbReference type="Proteomes" id="UP000266506">
    <property type="component" value="Unassembled WGS sequence"/>
</dbReference>
<dbReference type="GO" id="GO:0005384">
    <property type="term" value="F:manganese ion transmembrane transporter activity"/>
    <property type="evidence" value="ECO:0007669"/>
    <property type="project" value="UniProtKB-UniRule"/>
</dbReference>
<feature type="transmembrane region" description="Helical" evidence="8">
    <location>
        <begin position="185"/>
        <end position="205"/>
    </location>
</feature>
<comment type="subcellular location">
    <subcellularLocation>
        <location evidence="8">Cell membrane</location>
        <topology evidence="8">Multi-pass membrane protein</topology>
    </subcellularLocation>
</comment>
<evidence type="ECO:0000256" key="2">
    <source>
        <dbReference type="ARBA" id="ARBA00022475"/>
    </source>
</evidence>
<comment type="similarity">
    <text evidence="8">Belongs to the MntP (TC 9.B.29) family.</text>
</comment>
<keyword evidence="3 8" id="KW-0812">Transmembrane</keyword>
<keyword evidence="2 8" id="KW-1003">Cell membrane</keyword>
<dbReference type="AlphaFoldDB" id="A0A397RPJ2"/>
<dbReference type="OrthoDB" id="9811590at2"/>
<keyword evidence="6 8" id="KW-0472">Membrane</keyword>
<keyword evidence="10" id="KW-1185">Reference proteome</keyword>
<comment type="caution">
    <text evidence="9">The sequence shown here is derived from an EMBL/GenBank/DDBJ whole genome shotgun (WGS) entry which is preliminary data.</text>
</comment>
<name>A0A397RPJ2_9MOLU</name>
<reference evidence="9 10" key="1">
    <citation type="submission" date="2018-08" db="EMBL/GenBank/DDBJ databases">
        <title>Genomic Encyclopedia of Archaeal and Bacterial Type Strains, Phase II (KMG-II): from individual species to whole genera.</title>
        <authorList>
            <person name="Goeker M."/>
        </authorList>
    </citation>
    <scope>NUCLEOTIDE SEQUENCE [LARGE SCALE GENOMIC DNA]</scope>
    <source>
        <strain evidence="9 10">ATCC 27112</strain>
    </source>
</reference>
<sequence>MTAQIILQVILLGIALSMDAFAVSITLGLTVTDINKKRIFFTAFLFGFMQALMPLIGYFLVEGISTIVGEAGGNSAGDVMATIVSWMAFALLVFIGGKMFIEGILKLKGKRDAEEEKLFSYKEVFYLGFATAIDALGTGVAMHAGISSNQTIWLHVVIIMCITFMLSLVGLFLGKQILKLLRGKVMISEIIGGIILVGLGIWIIVSHYCAI</sequence>
<evidence type="ECO:0000256" key="6">
    <source>
        <dbReference type="ARBA" id="ARBA00023136"/>
    </source>
</evidence>
<comment type="function">
    <text evidence="8">Probably functions as a manganese efflux pump.</text>
</comment>
<dbReference type="PANTHER" id="PTHR35529:SF1">
    <property type="entry name" value="MANGANESE EFFLUX PUMP MNTP-RELATED"/>
    <property type="match status" value="1"/>
</dbReference>
<dbReference type="InterPro" id="IPR022929">
    <property type="entry name" value="Put_MntP"/>
</dbReference>
<keyword evidence="1 8" id="KW-0813">Transport</keyword>
<evidence type="ECO:0000256" key="4">
    <source>
        <dbReference type="ARBA" id="ARBA00022989"/>
    </source>
</evidence>
<evidence type="ECO:0000256" key="8">
    <source>
        <dbReference type="HAMAP-Rule" id="MF_01521"/>
    </source>
</evidence>
<evidence type="ECO:0000313" key="10">
    <source>
        <dbReference type="Proteomes" id="UP000266506"/>
    </source>
</evidence>
<feature type="transmembrane region" description="Helical" evidence="8">
    <location>
        <begin position="39"/>
        <end position="60"/>
    </location>
</feature>
<evidence type="ECO:0000256" key="5">
    <source>
        <dbReference type="ARBA" id="ARBA00023065"/>
    </source>
</evidence>
<dbReference type="GO" id="GO:0005886">
    <property type="term" value="C:plasma membrane"/>
    <property type="evidence" value="ECO:0007669"/>
    <property type="project" value="UniProtKB-SubCell"/>
</dbReference>
<dbReference type="PANTHER" id="PTHR35529">
    <property type="entry name" value="MANGANESE EFFLUX PUMP MNTP-RELATED"/>
    <property type="match status" value="1"/>
</dbReference>
<dbReference type="RefSeq" id="WP_119016465.1">
    <property type="nucleotide sequence ID" value="NZ_QXEV01000015.1"/>
</dbReference>
<dbReference type="EMBL" id="QXEV01000015">
    <property type="protein sequence ID" value="RIA75598.1"/>
    <property type="molecule type" value="Genomic_DNA"/>
</dbReference>
<feature type="transmembrane region" description="Helical" evidence="8">
    <location>
        <begin position="6"/>
        <end position="27"/>
    </location>
</feature>
<evidence type="ECO:0000256" key="7">
    <source>
        <dbReference type="ARBA" id="ARBA00023211"/>
    </source>
</evidence>
<feature type="transmembrane region" description="Helical" evidence="8">
    <location>
        <begin position="124"/>
        <end position="146"/>
    </location>
</feature>
<evidence type="ECO:0000256" key="1">
    <source>
        <dbReference type="ARBA" id="ARBA00022448"/>
    </source>
</evidence>
<gene>
    <name evidence="8" type="primary">mntP</name>
    <name evidence="9" type="ORF">EI71_01336</name>
</gene>
<keyword evidence="7 8" id="KW-0464">Manganese</keyword>
<keyword evidence="4 8" id="KW-1133">Transmembrane helix</keyword>
<organism evidence="9 10">
    <name type="scientific">Anaeroplasma bactoclasticum</name>
    <dbReference type="NCBI Taxonomy" id="2088"/>
    <lineage>
        <taxon>Bacteria</taxon>
        <taxon>Bacillati</taxon>
        <taxon>Mycoplasmatota</taxon>
        <taxon>Mollicutes</taxon>
        <taxon>Anaeroplasmatales</taxon>
        <taxon>Anaeroplasmataceae</taxon>
        <taxon>Anaeroplasma</taxon>
    </lineage>
</organism>
<dbReference type="Pfam" id="PF02659">
    <property type="entry name" value="Mntp"/>
    <property type="match status" value="1"/>
</dbReference>
<evidence type="ECO:0000313" key="9">
    <source>
        <dbReference type="EMBL" id="RIA75598.1"/>
    </source>
</evidence>
<protein>
    <recommendedName>
        <fullName evidence="8">Putative manganese efflux pump MntP</fullName>
    </recommendedName>
</protein>
<feature type="transmembrane region" description="Helical" evidence="8">
    <location>
        <begin position="80"/>
        <end position="101"/>
    </location>
</feature>
<evidence type="ECO:0000256" key="3">
    <source>
        <dbReference type="ARBA" id="ARBA00022692"/>
    </source>
</evidence>
<dbReference type="FunCoup" id="A0A397RPJ2">
    <property type="interactions" value="15"/>
</dbReference>
<dbReference type="InterPro" id="IPR003810">
    <property type="entry name" value="Mntp/YtaF"/>
</dbReference>
<proteinExistence type="inferred from homology"/>
<accession>A0A397RPJ2</accession>
<dbReference type="InParanoid" id="A0A397RPJ2"/>
<feature type="transmembrane region" description="Helical" evidence="8">
    <location>
        <begin position="152"/>
        <end position="173"/>
    </location>
</feature>